<dbReference type="AlphaFoldDB" id="A0A9P8Y861"/>
<feature type="disulfide bond" evidence="13">
    <location>
        <begin position="340"/>
        <end position="344"/>
    </location>
</feature>
<accession>A0A9P8Y861</accession>
<dbReference type="InterPro" id="IPR001002">
    <property type="entry name" value="Chitin-bd_1"/>
</dbReference>
<dbReference type="GO" id="GO:0008843">
    <property type="term" value="F:endochitinase activity"/>
    <property type="evidence" value="ECO:0007669"/>
    <property type="project" value="UniProtKB-EC"/>
</dbReference>
<feature type="non-terminal residue" evidence="18">
    <location>
        <position position="1"/>
    </location>
</feature>
<dbReference type="GO" id="GO:0005576">
    <property type="term" value="C:extracellular region"/>
    <property type="evidence" value="ECO:0007669"/>
    <property type="project" value="UniProtKB-SubCell"/>
</dbReference>
<dbReference type="Pfam" id="PF00187">
    <property type="entry name" value="Chitin_bind_1"/>
    <property type="match status" value="1"/>
</dbReference>
<comment type="catalytic activity">
    <reaction evidence="1">
        <text>Random endo-hydrolysis of N-acetyl-beta-D-glucosaminide (1-&gt;4)-beta-linkages in chitin and chitodextrins.</text>
        <dbReference type="EC" id="3.2.1.14"/>
    </reaction>
</comment>
<dbReference type="Proteomes" id="UP000756346">
    <property type="component" value="Unassembled WGS sequence"/>
</dbReference>
<feature type="domain" description="LysM" evidence="16">
    <location>
        <begin position="149"/>
        <end position="196"/>
    </location>
</feature>
<dbReference type="Gene3D" id="3.30.60.10">
    <property type="entry name" value="Endochitinase-like"/>
    <property type="match status" value="1"/>
</dbReference>
<dbReference type="InterPro" id="IPR036779">
    <property type="entry name" value="LysM_dom_sf"/>
</dbReference>
<protein>
    <recommendedName>
        <fullName evidence="4">chitinase</fullName>
        <ecNumber evidence="4">3.2.1.14</ecNumber>
    </recommendedName>
</protein>
<dbReference type="SMART" id="SM00636">
    <property type="entry name" value="Glyco_18"/>
    <property type="match status" value="1"/>
</dbReference>
<evidence type="ECO:0000256" key="9">
    <source>
        <dbReference type="ARBA" id="ARBA00023026"/>
    </source>
</evidence>
<keyword evidence="7 14" id="KW-0378">Hydrolase</keyword>
<evidence type="ECO:0000256" key="7">
    <source>
        <dbReference type="ARBA" id="ARBA00022801"/>
    </source>
</evidence>
<dbReference type="InterPro" id="IPR017853">
    <property type="entry name" value="GH"/>
</dbReference>
<dbReference type="SMART" id="SM00270">
    <property type="entry name" value="ChtBD1"/>
    <property type="match status" value="1"/>
</dbReference>
<feature type="disulfide bond" evidence="13">
    <location>
        <begin position="307"/>
        <end position="321"/>
    </location>
</feature>
<comment type="caution">
    <text evidence="18">The sequence shown here is derived from an EMBL/GenBank/DDBJ whole genome shotgun (WGS) entry which is preliminary data.</text>
</comment>
<dbReference type="CDD" id="cd02878">
    <property type="entry name" value="GH18_zymocin_alpha"/>
    <property type="match status" value="1"/>
</dbReference>
<dbReference type="InterPro" id="IPR036861">
    <property type="entry name" value="Endochitinase-like_sf"/>
</dbReference>
<evidence type="ECO:0000256" key="6">
    <source>
        <dbReference type="ARBA" id="ARBA00022669"/>
    </source>
</evidence>
<evidence type="ECO:0000313" key="19">
    <source>
        <dbReference type="Proteomes" id="UP000756346"/>
    </source>
</evidence>
<feature type="disulfide bond" evidence="13">
    <location>
        <begin position="302"/>
        <end position="314"/>
    </location>
</feature>
<dbReference type="Pfam" id="PF00704">
    <property type="entry name" value="Glyco_hydro_18"/>
    <property type="match status" value="1"/>
</dbReference>
<keyword evidence="6 13" id="KW-0147">Chitin-binding</keyword>
<dbReference type="InterPro" id="IPR001579">
    <property type="entry name" value="Glyco_hydro_18_chit_AS"/>
</dbReference>
<keyword evidence="9" id="KW-0843">Virulence</keyword>
<evidence type="ECO:0000256" key="10">
    <source>
        <dbReference type="ARBA" id="ARBA00023277"/>
    </source>
</evidence>
<dbReference type="Gene3D" id="3.10.50.10">
    <property type="match status" value="1"/>
</dbReference>
<evidence type="ECO:0000256" key="4">
    <source>
        <dbReference type="ARBA" id="ARBA00012729"/>
    </source>
</evidence>
<dbReference type="Gene3D" id="3.10.350.10">
    <property type="entry name" value="LysM domain"/>
    <property type="match status" value="2"/>
</dbReference>
<dbReference type="PROSITE" id="PS51782">
    <property type="entry name" value="LYSM"/>
    <property type="match status" value="2"/>
</dbReference>
<dbReference type="PANTHER" id="PTHR47700">
    <property type="entry name" value="V CHITINASE, PUTATIVE (AFU_ORTHOLOGUE AFUA_6G13720)-RELATED"/>
    <property type="match status" value="1"/>
</dbReference>
<dbReference type="PROSITE" id="PS01095">
    <property type="entry name" value="GH18_1"/>
    <property type="match status" value="1"/>
</dbReference>
<comment type="subcellular location">
    <subcellularLocation>
        <location evidence="2">Secreted</location>
    </subcellularLocation>
</comment>
<dbReference type="SUPFAM" id="SSF51445">
    <property type="entry name" value="(Trans)glycosidases"/>
    <property type="match status" value="1"/>
</dbReference>
<dbReference type="InterPro" id="IPR018392">
    <property type="entry name" value="LysM"/>
</dbReference>
<keyword evidence="11 14" id="KW-0326">Glycosidase</keyword>
<dbReference type="PROSITE" id="PS51910">
    <property type="entry name" value="GH18_2"/>
    <property type="match status" value="1"/>
</dbReference>
<dbReference type="EC" id="3.2.1.14" evidence="4"/>
<evidence type="ECO:0000256" key="12">
    <source>
        <dbReference type="ARBA" id="ARBA00023326"/>
    </source>
</evidence>
<keyword evidence="13" id="KW-1015">Disulfide bond</keyword>
<dbReference type="EMBL" id="JAGTJQ010000005">
    <property type="protein sequence ID" value="KAH7030554.1"/>
    <property type="molecule type" value="Genomic_DNA"/>
</dbReference>
<evidence type="ECO:0000256" key="1">
    <source>
        <dbReference type="ARBA" id="ARBA00000822"/>
    </source>
</evidence>
<evidence type="ECO:0000256" key="11">
    <source>
        <dbReference type="ARBA" id="ARBA00023295"/>
    </source>
</evidence>
<dbReference type="Pfam" id="PF01476">
    <property type="entry name" value="LysM"/>
    <property type="match status" value="1"/>
</dbReference>
<evidence type="ECO:0000256" key="5">
    <source>
        <dbReference type="ARBA" id="ARBA00022525"/>
    </source>
</evidence>
<evidence type="ECO:0000256" key="14">
    <source>
        <dbReference type="RuleBase" id="RU000489"/>
    </source>
</evidence>
<sequence>MVDAALKLKHQVAQNPDNRLTAIFAKSGKAVVGLYAGTQVYRSTLASLMRDFVHRINDPEVDTPSRLTMQVCGPTGERSATAVFGAIADADGDIQGVHKALSGWVDGECVEGFDGSRNAQVPVAWPRSTLVTAAGPSLRRIMAADDECKYTVIEENDRCPAIAKRCNVSLNKLVQFNGGDQTAFCNNLKPKTAACCTTGKKPDFKPKPQENGDCAVHEVKKDDGCWAIADKYHLNQTELHQLNVGKTWGWAGCGALLADQKICISEGRPPMPVQVQNVTCGPQVIGTQRPQEGIKIADLNPCPLKVCCSGWGYCGLTDDFCTDTSIDNTPGTHEPNTNGCISNCGKIEIINNNTPPENFIRVGYFEAWNGNRPCLNMDVTEVKDPITHIHFAFGHINEDFVPSTDPEVTEQWVKFLGMSGPKKIISFGGWAFSNEPGTSHIMRQGVKPANRQKFADNIIKFVVDNKLDGVDFDWEYPGADDIEGSDPGTKEDGINYLKFLTIVRNGLPKEKSLAIAAPASYWYLRHFPIDQMAKILSYIVYMTYDLHGQWDAGSKWASTGCANGDCLRSHVNITETINSLAMITRAGVSSTKVIVGITSYGRSFKMADANCWGPSCLYLGSRNNSPAQPGKCTDTGGYIANGEINEIIKRKATPIKQIFDKESDSDILIYNNVEYVGYMSQESKDRRVQKYKGLNFGGATDWAVDLMGD</sequence>
<name>A0A9P8Y861_9PEZI</name>
<dbReference type="GO" id="GO:0006032">
    <property type="term" value="P:chitin catabolic process"/>
    <property type="evidence" value="ECO:0007669"/>
    <property type="project" value="UniProtKB-KW"/>
</dbReference>
<keyword evidence="5" id="KW-0964">Secreted</keyword>
<dbReference type="GO" id="GO:0008061">
    <property type="term" value="F:chitin binding"/>
    <property type="evidence" value="ECO:0007669"/>
    <property type="project" value="UniProtKB-UniRule"/>
</dbReference>
<dbReference type="InterPro" id="IPR053214">
    <property type="entry name" value="LysM12-like"/>
</dbReference>
<dbReference type="GO" id="GO:0000272">
    <property type="term" value="P:polysaccharide catabolic process"/>
    <property type="evidence" value="ECO:0007669"/>
    <property type="project" value="UniProtKB-KW"/>
</dbReference>
<dbReference type="Gene3D" id="3.20.20.80">
    <property type="entry name" value="Glycosidases"/>
    <property type="match status" value="1"/>
</dbReference>
<comment type="caution">
    <text evidence="13">Lacks conserved residue(s) required for the propagation of feature annotation.</text>
</comment>
<dbReference type="SUPFAM" id="SSF57016">
    <property type="entry name" value="Plant lectins/antimicrobial peptides"/>
    <property type="match status" value="1"/>
</dbReference>
<evidence type="ECO:0000256" key="8">
    <source>
        <dbReference type="ARBA" id="ARBA00023024"/>
    </source>
</evidence>
<evidence type="ECO:0000256" key="3">
    <source>
        <dbReference type="ARBA" id="ARBA00008682"/>
    </source>
</evidence>
<keyword evidence="12" id="KW-0624">Polysaccharide degradation</keyword>
<evidence type="ECO:0000259" key="17">
    <source>
        <dbReference type="PROSITE" id="PS51910"/>
    </source>
</evidence>
<evidence type="ECO:0000313" key="18">
    <source>
        <dbReference type="EMBL" id="KAH7030554.1"/>
    </source>
</evidence>
<dbReference type="InterPro" id="IPR029070">
    <property type="entry name" value="Chitinase_insertion_sf"/>
</dbReference>
<organism evidence="18 19">
    <name type="scientific">Microdochium trichocladiopsis</name>
    <dbReference type="NCBI Taxonomy" id="1682393"/>
    <lineage>
        <taxon>Eukaryota</taxon>
        <taxon>Fungi</taxon>
        <taxon>Dikarya</taxon>
        <taxon>Ascomycota</taxon>
        <taxon>Pezizomycotina</taxon>
        <taxon>Sordariomycetes</taxon>
        <taxon>Xylariomycetidae</taxon>
        <taxon>Xylariales</taxon>
        <taxon>Microdochiaceae</taxon>
        <taxon>Microdochium</taxon>
    </lineage>
</organism>
<dbReference type="CDD" id="cd00035">
    <property type="entry name" value="ChtBD1"/>
    <property type="match status" value="1"/>
</dbReference>
<dbReference type="SMART" id="SM00257">
    <property type="entry name" value="LysM"/>
    <property type="match status" value="1"/>
</dbReference>
<dbReference type="GeneID" id="70179552"/>
<gene>
    <name evidence="18" type="ORF">B0I36DRAFT_243806</name>
</gene>
<evidence type="ECO:0000256" key="2">
    <source>
        <dbReference type="ARBA" id="ARBA00004613"/>
    </source>
</evidence>
<dbReference type="OrthoDB" id="73875at2759"/>
<keyword evidence="19" id="KW-1185">Reference proteome</keyword>
<keyword evidence="8" id="KW-0146">Chitin degradation</keyword>
<feature type="domain" description="LysM" evidence="16">
    <location>
        <begin position="215"/>
        <end position="264"/>
    </location>
</feature>
<evidence type="ECO:0000259" key="16">
    <source>
        <dbReference type="PROSITE" id="PS51782"/>
    </source>
</evidence>
<proteinExistence type="inferred from homology"/>
<dbReference type="SUPFAM" id="SSF54556">
    <property type="entry name" value="Chitinase insertion domain"/>
    <property type="match status" value="1"/>
</dbReference>
<dbReference type="SUPFAM" id="SSF54106">
    <property type="entry name" value="LysM domain"/>
    <property type="match status" value="1"/>
</dbReference>
<dbReference type="PROSITE" id="PS00026">
    <property type="entry name" value="CHIT_BIND_I_1"/>
    <property type="match status" value="1"/>
</dbReference>
<dbReference type="InterPro" id="IPR001223">
    <property type="entry name" value="Glyco_hydro18_cat"/>
</dbReference>
<dbReference type="RefSeq" id="XP_046012234.1">
    <property type="nucleotide sequence ID" value="XM_046150006.1"/>
</dbReference>
<dbReference type="InterPro" id="IPR011583">
    <property type="entry name" value="Chitinase_II/V-like_cat"/>
</dbReference>
<keyword evidence="10" id="KW-0119">Carbohydrate metabolism</keyword>
<feature type="domain" description="Chitin-binding type-1" evidence="15">
    <location>
        <begin position="277"/>
        <end position="346"/>
    </location>
</feature>
<feature type="domain" description="GH18" evidence="17">
    <location>
        <begin position="359"/>
        <end position="709"/>
    </location>
</feature>
<reference evidence="18" key="1">
    <citation type="journal article" date="2021" name="Nat. Commun.">
        <title>Genetic determinants of endophytism in the Arabidopsis root mycobiome.</title>
        <authorList>
            <person name="Mesny F."/>
            <person name="Miyauchi S."/>
            <person name="Thiergart T."/>
            <person name="Pickel B."/>
            <person name="Atanasova L."/>
            <person name="Karlsson M."/>
            <person name="Huettel B."/>
            <person name="Barry K.W."/>
            <person name="Haridas S."/>
            <person name="Chen C."/>
            <person name="Bauer D."/>
            <person name="Andreopoulos W."/>
            <person name="Pangilinan J."/>
            <person name="LaButti K."/>
            <person name="Riley R."/>
            <person name="Lipzen A."/>
            <person name="Clum A."/>
            <person name="Drula E."/>
            <person name="Henrissat B."/>
            <person name="Kohler A."/>
            <person name="Grigoriev I.V."/>
            <person name="Martin F.M."/>
            <person name="Hacquard S."/>
        </authorList>
    </citation>
    <scope>NUCLEOTIDE SEQUENCE</scope>
    <source>
        <strain evidence="18">MPI-CAGE-CH-0230</strain>
    </source>
</reference>
<evidence type="ECO:0000259" key="15">
    <source>
        <dbReference type="PROSITE" id="PS50941"/>
    </source>
</evidence>
<evidence type="ECO:0000256" key="13">
    <source>
        <dbReference type="PROSITE-ProRule" id="PRU00261"/>
    </source>
</evidence>
<dbReference type="PROSITE" id="PS50941">
    <property type="entry name" value="CHIT_BIND_I_2"/>
    <property type="match status" value="1"/>
</dbReference>
<dbReference type="InterPro" id="IPR018371">
    <property type="entry name" value="Chitin-binding_1_CS"/>
</dbReference>
<comment type="similarity">
    <text evidence="3">Belongs to the glycosyl hydrolase 18 family. Chitinase class V subfamily.</text>
</comment>
<dbReference type="PANTHER" id="PTHR47700:SF2">
    <property type="entry name" value="CHITINASE"/>
    <property type="match status" value="1"/>
</dbReference>